<keyword evidence="2" id="KW-1003">Cell membrane</keyword>
<feature type="transmembrane region" description="Helical" evidence="7">
    <location>
        <begin position="122"/>
        <end position="140"/>
    </location>
</feature>
<evidence type="ECO:0000256" key="7">
    <source>
        <dbReference type="SAM" id="Phobius"/>
    </source>
</evidence>
<evidence type="ECO:0000256" key="1">
    <source>
        <dbReference type="ARBA" id="ARBA00004141"/>
    </source>
</evidence>
<keyword evidence="6 7" id="KW-0472">Membrane</keyword>
<keyword evidence="9" id="KW-0645">Protease</keyword>
<gene>
    <name evidence="9" type="ORF">P8A20_27010</name>
</gene>
<evidence type="ECO:0000256" key="3">
    <source>
        <dbReference type="ARBA" id="ARBA00022519"/>
    </source>
</evidence>
<dbReference type="RefSeq" id="WP_147963039.1">
    <property type="nucleotide sequence ID" value="NZ_CP120983.1"/>
</dbReference>
<keyword evidence="5 7" id="KW-1133">Transmembrane helix</keyword>
<organism evidence="9 10">
    <name type="scientific">Streptomyces glycanivorans</name>
    <dbReference type="NCBI Taxonomy" id="3033808"/>
    <lineage>
        <taxon>Bacteria</taxon>
        <taxon>Bacillati</taxon>
        <taxon>Actinomycetota</taxon>
        <taxon>Actinomycetes</taxon>
        <taxon>Kitasatosporales</taxon>
        <taxon>Streptomycetaceae</taxon>
        <taxon>Streptomyces</taxon>
    </lineage>
</organism>
<dbReference type="Gene3D" id="1.20.1540.10">
    <property type="entry name" value="Rhomboid-like"/>
    <property type="match status" value="1"/>
</dbReference>
<feature type="transmembrane region" description="Helical" evidence="7">
    <location>
        <begin position="178"/>
        <end position="199"/>
    </location>
</feature>
<sequence>MIDLREVDWRERAREFGAAAAAGGAPVTYGLMALCCAVFLMSPLSGFNPVYGDADALLAAQAGYFERWGVIPSELLAGSAHAALTPLTALFVHGSWLHLLGNMLFLYVFGAMAEERMGRVEFTLFYLVCGYFALVAYAVVHADSDQTLVGASGAISAVLGAFLYLFPKARVTSLFPFLFFLPLRFPAWIVLVFWFVLQWLAARSAGSGPGVAYLAHVAGFAAGFLYAWVRFRGTRVKSPATATEGESQP</sequence>
<feature type="transmembrane region" description="Helical" evidence="7">
    <location>
        <begin position="146"/>
        <end position="166"/>
    </location>
</feature>
<dbReference type="PANTHER" id="PTHR43066:SF26">
    <property type="entry name" value="RHOMBOID PROTEASE GLPG"/>
    <property type="match status" value="1"/>
</dbReference>
<evidence type="ECO:0000313" key="9">
    <source>
        <dbReference type="EMBL" id="WLQ66998.1"/>
    </source>
</evidence>
<dbReference type="GO" id="GO:0006508">
    <property type="term" value="P:proteolysis"/>
    <property type="evidence" value="ECO:0007669"/>
    <property type="project" value="UniProtKB-KW"/>
</dbReference>
<feature type="transmembrane region" description="Helical" evidence="7">
    <location>
        <begin position="211"/>
        <end position="229"/>
    </location>
</feature>
<name>A0ABY9JH85_9ACTN</name>
<dbReference type="EMBL" id="CP120983">
    <property type="protein sequence ID" value="WLQ66998.1"/>
    <property type="molecule type" value="Genomic_DNA"/>
</dbReference>
<dbReference type="Proteomes" id="UP001224433">
    <property type="component" value="Chromosome"/>
</dbReference>
<evidence type="ECO:0000256" key="4">
    <source>
        <dbReference type="ARBA" id="ARBA00022692"/>
    </source>
</evidence>
<evidence type="ECO:0000256" key="5">
    <source>
        <dbReference type="ARBA" id="ARBA00022989"/>
    </source>
</evidence>
<dbReference type="EC" id="3.4.21.-" evidence="9"/>
<evidence type="ECO:0000256" key="2">
    <source>
        <dbReference type="ARBA" id="ARBA00022475"/>
    </source>
</evidence>
<keyword evidence="3" id="KW-0997">Cell inner membrane</keyword>
<dbReference type="InterPro" id="IPR035952">
    <property type="entry name" value="Rhomboid-like_sf"/>
</dbReference>
<reference evidence="9 10" key="1">
    <citation type="submission" date="2023-03" db="EMBL/GenBank/DDBJ databases">
        <title>Isolation and description of six Streptomyces strains from soil environments, able to metabolize different microbial glucans.</title>
        <authorList>
            <person name="Widen T."/>
            <person name="Larsbrink J."/>
        </authorList>
    </citation>
    <scope>NUCLEOTIDE SEQUENCE [LARGE SCALE GENOMIC DNA]</scope>
    <source>
        <strain evidence="9 10">Alt3</strain>
    </source>
</reference>
<keyword evidence="9" id="KW-0378">Hydrolase</keyword>
<feature type="domain" description="Peptidase S54 rhomboid" evidence="8">
    <location>
        <begin position="87"/>
        <end position="232"/>
    </location>
</feature>
<protein>
    <submittedName>
        <fullName evidence="9">Rhomboid family intramembrane serine protease</fullName>
        <ecNumber evidence="9">3.4.21.-</ecNumber>
    </submittedName>
</protein>
<accession>A0ABY9JH85</accession>
<evidence type="ECO:0000256" key="6">
    <source>
        <dbReference type="ARBA" id="ARBA00023136"/>
    </source>
</evidence>
<keyword evidence="10" id="KW-1185">Reference proteome</keyword>
<dbReference type="PANTHER" id="PTHR43066">
    <property type="entry name" value="RHOMBOID-RELATED PROTEIN"/>
    <property type="match status" value="1"/>
</dbReference>
<dbReference type="GO" id="GO:0008233">
    <property type="term" value="F:peptidase activity"/>
    <property type="evidence" value="ECO:0007669"/>
    <property type="project" value="UniProtKB-KW"/>
</dbReference>
<evidence type="ECO:0000313" key="10">
    <source>
        <dbReference type="Proteomes" id="UP001224433"/>
    </source>
</evidence>
<feature type="transmembrane region" description="Helical" evidence="7">
    <location>
        <begin position="20"/>
        <end position="41"/>
    </location>
</feature>
<dbReference type="SUPFAM" id="SSF144091">
    <property type="entry name" value="Rhomboid-like"/>
    <property type="match status" value="1"/>
</dbReference>
<feature type="transmembrane region" description="Helical" evidence="7">
    <location>
        <begin position="90"/>
        <end position="110"/>
    </location>
</feature>
<proteinExistence type="predicted"/>
<dbReference type="InterPro" id="IPR022764">
    <property type="entry name" value="Peptidase_S54_rhomboid_dom"/>
</dbReference>
<keyword evidence="4 7" id="KW-0812">Transmembrane</keyword>
<comment type="subcellular location">
    <subcellularLocation>
        <location evidence="1">Membrane</location>
        <topology evidence="1">Multi-pass membrane protein</topology>
    </subcellularLocation>
</comment>
<dbReference type="Pfam" id="PF01694">
    <property type="entry name" value="Rhomboid"/>
    <property type="match status" value="1"/>
</dbReference>
<evidence type="ECO:0000259" key="8">
    <source>
        <dbReference type="Pfam" id="PF01694"/>
    </source>
</evidence>